<feature type="transmembrane region" description="Helical" evidence="1">
    <location>
        <begin position="99"/>
        <end position="121"/>
    </location>
</feature>
<gene>
    <name evidence="2" type="ORF">B7P43_G10855</name>
</gene>
<evidence type="ECO:0000313" key="2">
    <source>
        <dbReference type="EMBL" id="PNF22624.1"/>
    </source>
</evidence>
<dbReference type="STRING" id="105785.A0A2J7Q230"/>
<feature type="transmembrane region" description="Helical" evidence="1">
    <location>
        <begin position="36"/>
        <end position="60"/>
    </location>
</feature>
<reference evidence="2 3" key="1">
    <citation type="submission" date="2017-12" db="EMBL/GenBank/DDBJ databases">
        <title>Hemimetabolous genomes reveal molecular basis of termite eusociality.</title>
        <authorList>
            <person name="Harrison M.C."/>
            <person name="Jongepier E."/>
            <person name="Robertson H.M."/>
            <person name="Arning N."/>
            <person name="Bitard-Feildel T."/>
            <person name="Chao H."/>
            <person name="Childers C.P."/>
            <person name="Dinh H."/>
            <person name="Doddapaneni H."/>
            <person name="Dugan S."/>
            <person name="Gowin J."/>
            <person name="Greiner C."/>
            <person name="Han Y."/>
            <person name="Hu H."/>
            <person name="Hughes D.S.T."/>
            <person name="Huylmans A.-K."/>
            <person name="Kemena C."/>
            <person name="Kremer L.P.M."/>
            <person name="Lee S.L."/>
            <person name="Lopez-Ezquerra A."/>
            <person name="Mallet L."/>
            <person name="Monroy-Kuhn J.M."/>
            <person name="Moser A."/>
            <person name="Murali S.C."/>
            <person name="Muzny D.M."/>
            <person name="Otani S."/>
            <person name="Piulachs M.-D."/>
            <person name="Poelchau M."/>
            <person name="Qu J."/>
            <person name="Schaub F."/>
            <person name="Wada-Katsumata A."/>
            <person name="Worley K.C."/>
            <person name="Xie Q."/>
            <person name="Ylla G."/>
            <person name="Poulsen M."/>
            <person name="Gibbs R.A."/>
            <person name="Schal C."/>
            <person name="Richards S."/>
            <person name="Belles X."/>
            <person name="Korb J."/>
            <person name="Bornberg-Bauer E."/>
        </authorList>
    </citation>
    <scope>NUCLEOTIDE SEQUENCE [LARGE SCALE GENOMIC DNA]</scope>
    <source>
        <tissue evidence="2">Whole body</tissue>
    </source>
</reference>
<dbReference type="AlphaFoldDB" id="A0A2J7Q230"/>
<feature type="transmembrane region" description="Helical" evidence="1">
    <location>
        <begin position="66"/>
        <end position="92"/>
    </location>
</feature>
<keyword evidence="3" id="KW-1185">Reference proteome</keyword>
<sequence length="403" mass="47078">MENQEAIQNQLDLWLRTYNMLFMKDALDDMKRGPEIYLIGFITYLSLHSFSCFLLLYGALKISVWFVYPFLMLEIARLIFLTVGFVITMLLVEENILNLGVLIGSCSGGGFVLLFLFYLWFCTLSFIQIVKELEYKMGHCEEENMNLKEYQGINVLQPGTDYYLKGGGFAPLSDYNHRYNEKSISENLNIRHNVGSYYSNRGANVLEETAAPTFRVSQAEKSGTDIERGSIGTMAMKDQMGTCDPVLNGKICRGDKVKCYIWSIALYGAETWTLRAVDQKHLESFEMWCWRRMEKISWTDYVRNEEVLIRVSEQRNILHEIRKRKANWIGHVLRRNCLLKEAIEGKIDGRIEVTRRRGRRRKKMLDDLGDRRGYCHLKEKALDRIKWRNCFERDCGPVVLTDY</sequence>
<dbReference type="EMBL" id="NEVH01019374">
    <property type="protein sequence ID" value="PNF22624.1"/>
    <property type="molecule type" value="Genomic_DNA"/>
</dbReference>
<evidence type="ECO:0000256" key="1">
    <source>
        <dbReference type="SAM" id="Phobius"/>
    </source>
</evidence>
<proteinExistence type="predicted"/>
<protein>
    <submittedName>
        <fullName evidence="2">Uncharacterized protein</fullName>
    </submittedName>
</protein>
<dbReference type="OrthoDB" id="8192003at2759"/>
<keyword evidence="1" id="KW-0472">Membrane</keyword>
<name>A0A2J7Q230_9NEOP</name>
<keyword evidence="1" id="KW-1133">Transmembrane helix</keyword>
<comment type="caution">
    <text evidence="2">The sequence shown here is derived from an EMBL/GenBank/DDBJ whole genome shotgun (WGS) entry which is preliminary data.</text>
</comment>
<organism evidence="2 3">
    <name type="scientific">Cryptotermes secundus</name>
    <dbReference type="NCBI Taxonomy" id="105785"/>
    <lineage>
        <taxon>Eukaryota</taxon>
        <taxon>Metazoa</taxon>
        <taxon>Ecdysozoa</taxon>
        <taxon>Arthropoda</taxon>
        <taxon>Hexapoda</taxon>
        <taxon>Insecta</taxon>
        <taxon>Pterygota</taxon>
        <taxon>Neoptera</taxon>
        <taxon>Polyneoptera</taxon>
        <taxon>Dictyoptera</taxon>
        <taxon>Blattodea</taxon>
        <taxon>Blattoidea</taxon>
        <taxon>Termitoidae</taxon>
        <taxon>Kalotermitidae</taxon>
        <taxon>Cryptotermitinae</taxon>
        <taxon>Cryptotermes</taxon>
    </lineage>
</organism>
<keyword evidence="1" id="KW-0812">Transmembrane</keyword>
<evidence type="ECO:0000313" key="3">
    <source>
        <dbReference type="Proteomes" id="UP000235965"/>
    </source>
</evidence>
<dbReference type="PANTHER" id="PTHR47027:SF8">
    <property type="entry name" value="RIBONUCLEASE H"/>
    <property type="match status" value="1"/>
</dbReference>
<accession>A0A2J7Q230</accession>
<dbReference type="PANTHER" id="PTHR47027">
    <property type="entry name" value="REVERSE TRANSCRIPTASE DOMAIN-CONTAINING PROTEIN"/>
    <property type="match status" value="1"/>
</dbReference>
<dbReference type="Proteomes" id="UP000235965">
    <property type="component" value="Unassembled WGS sequence"/>
</dbReference>
<dbReference type="InParanoid" id="A0A2J7Q230"/>